<evidence type="ECO:0000313" key="3">
    <source>
        <dbReference type="Proteomes" id="UP000515450"/>
    </source>
</evidence>
<evidence type="ECO:0000313" key="2">
    <source>
        <dbReference type="EMBL" id="QMV68135.1"/>
    </source>
</evidence>
<keyword evidence="1" id="KW-1133">Transmembrane helix</keyword>
<feature type="transmembrane region" description="Helical" evidence="1">
    <location>
        <begin position="21"/>
        <end position="42"/>
    </location>
</feature>
<accession>A0A7G5E2B0</accession>
<dbReference type="RefSeq" id="WP_182332630.1">
    <property type="nucleotide sequence ID" value="NZ_CP058555.1"/>
</dbReference>
<proteinExistence type="predicted"/>
<organism evidence="2 3">
    <name type="scientific">Sphingobacterium paramultivorum</name>
    <dbReference type="NCBI Taxonomy" id="2886510"/>
    <lineage>
        <taxon>Bacteria</taxon>
        <taxon>Pseudomonadati</taxon>
        <taxon>Bacteroidota</taxon>
        <taxon>Sphingobacteriia</taxon>
        <taxon>Sphingobacteriales</taxon>
        <taxon>Sphingobacteriaceae</taxon>
        <taxon>Sphingobacterium</taxon>
    </lineage>
</organism>
<name>A0A7G5E2B0_9SPHI</name>
<sequence>MMKTQLSYLKKLSVLGTKTLVKYYLLAIVSTLLYLVVGSFQFKASHEAFFSTVSPAQAAAKFIWLIGLILLPVLLFIFSNKYVFSKIASLVLEERQDDLILPAFDKVLLIFQSNQPDVIQNVADYSFAKLKLINDVKNTKIENPWVRRIVIFGLNKVKFDALDLDNNTSFYAIIRSKFMKVLEILTEPSSKPFWLCILVQWLILLFVWLTN</sequence>
<protein>
    <submittedName>
        <fullName evidence="2">Uncharacterized protein</fullName>
    </submittedName>
</protein>
<dbReference type="Proteomes" id="UP000515450">
    <property type="component" value="Chromosome"/>
</dbReference>
<dbReference type="EMBL" id="CP058555">
    <property type="protein sequence ID" value="QMV68135.1"/>
    <property type="molecule type" value="Genomic_DNA"/>
</dbReference>
<reference evidence="2 3" key="1">
    <citation type="journal article" date="2020" name="G3 (Bethesda)">
        <title>CeMbio - The Caenorhabditis elegans Microbiome Resource.</title>
        <authorList>
            <person name="Dirksen P."/>
            <person name="Assie A."/>
            <person name="Zimmermann J."/>
            <person name="Zhang F."/>
            <person name="Tietje A.M."/>
            <person name="Marsh S.A."/>
            <person name="Felix M.A."/>
            <person name="Shapira M."/>
            <person name="Kaleta C."/>
            <person name="Schulenburg H."/>
            <person name="Samuel B."/>
        </authorList>
    </citation>
    <scope>NUCLEOTIDE SEQUENCE [LARGE SCALE GENOMIC DNA]</scope>
    <source>
        <strain evidence="2 3">BIGb0170</strain>
    </source>
</reference>
<gene>
    <name evidence="2" type="ORF">HS960_10900</name>
</gene>
<feature type="transmembrane region" description="Helical" evidence="1">
    <location>
        <begin position="62"/>
        <end position="79"/>
    </location>
</feature>
<dbReference type="AlphaFoldDB" id="A0A7G5E2B0"/>
<keyword evidence="1" id="KW-0812">Transmembrane</keyword>
<keyword evidence="3" id="KW-1185">Reference proteome</keyword>
<evidence type="ECO:0000256" key="1">
    <source>
        <dbReference type="SAM" id="Phobius"/>
    </source>
</evidence>
<feature type="transmembrane region" description="Helical" evidence="1">
    <location>
        <begin position="192"/>
        <end position="209"/>
    </location>
</feature>
<keyword evidence="1" id="KW-0472">Membrane</keyword>